<dbReference type="GO" id="GO:0005634">
    <property type="term" value="C:nucleus"/>
    <property type="evidence" value="ECO:0007669"/>
    <property type="project" value="UniProtKB-SubCell"/>
</dbReference>
<organism evidence="11 12">
    <name type="scientific">Circinella minor</name>
    <dbReference type="NCBI Taxonomy" id="1195481"/>
    <lineage>
        <taxon>Eukaryota</taxon>
        <taxon>Fungi</taxon>
        <taxon>Fungi incertae sedis</taxon>
        <taxon>Mucoromycota</taxon>
        <taxon>Mucoromycotina</taxon>
        <taxon>Mucoromycetes</taxon>
        <taxon>Mucorales</taxon>
        <taxon>Lichtheimiaceae</taxon>
        <taxon>Circinella</taxon>
    </lineage>
</organism>
<evidence type="ECO:0000256" key="9">
    <source>
        <dbReference type="ARBA" id="ARBA00023328"/>
    </source>
</evidence>
<protein>
    <submittedName>
        <fullName evidence="11">Uncharacterized protein</fullName>
    </submittedName>
</protein>
<keyword evidence="5" id="KW-0498">Mitosis</keyword>
<dbReference type="Pfam" id="PF03980">
    <property type="entry name" value="Nnf1"/>
    <property type="match status" value="1"/>
</dbReference>
<evidence type="ECO:0000256" key="10">
    <source>
        <dbReference type="SAM" id="Coils"/>
    </source>
</evidence>
<comment type="subcellular location">
    <subcellularLocation>
        <location evidence="2">Chromosome</location>
        <location evidence="2">Centromere</location>
        <location evidence="2">Kinetochore</location>
    </subcellularLocation>
    <subcellularLocation>
        <location evidence="1">Nucleus</location>
    </subcellularLocation>
</comment>
<evidence type="ECO:0000256" key="7">
    <source>
        <dbReference type="ARBA" id="ARBA00023242"/>
    </source>
</evidence>
<dbReference type="AlphaFoldDB" id="A0A8H7S8S6"/>
<evidence type="ECO:0000256" key="6">
    <source>
        <dbReference type="ARBA" id="ARBA00022838"/>
    </source>
</evidence>
<name>A0A8H7S8S6_9FUNG</name>
<keyword evidence="7" id="KW-0539">Nucleus</keyword>
<evidence type="ECO:0000313" key="11">
    <source>
        <dbReference type="EMBL" id="KAG2225764.1"/>
    </source>
</evidence>
<sequence length="187" mass="21979">MNEAQEYGKRAQRLDSLHARFVNSMLEAFSWPEFEKCCGPIVDQYRSELESAHAQILDFWKENLWKEFDQIKTEANLIEKLNKLENAILQAKQNTNTKTILKTPEPDQTIRSLRVKLKLEALTKLREEEEKLRQENTQLMEEIAKKTDDYEHKKSNVVNTLTEYQEMVNVARSIPVEALEQVIDQLL</sequence>
<dbReference type="GO" id="GO:0051301">
    <property type="term" value="P:cell division"/>
    <property type="evidence" value="ECO:0007669"/>
    <property type="project" value="UniProtKB-KW"/>
</dbReference>
<dbReference type="InterPro" id="IPR007128">
    <property type="entry name" value="PMF1/Nnf1"/>
</dbReference>
<evidence type="ECO:0000256" key="1">
    <source>
        <dbReference type="ARBA" id="ARBA00004123"/>
    </source>
</evidence>
<reference evidence="11 12" key="1">
    <citation type="submission" date="2020-12" db="EMBL/GenBank/DDBJ databases">
        <title>Metabolic potential, ecology and presence of endohyphal bacteria is reflected in genomic diversity of Mucoromycotina.</title>
        <authorList>
            <person name="Muszewska A."/>
            <person name="Okrasinska A."/>
            <person name="Steczkiewicz K."/>
            <person name="Drgas O."/>
            <person name="Orlowska M."/>
            <person name="Perlinska-Lenart U."/>
            <person name="Aleksandrzak-Piekarczyk T."/>
            <person name="Szatraj K."/>
            <person name="Zielenkiewicz U."/>
            <person name="Pilsyk S."/>
            <person name="Malc E."/>
            <person name="Mieczkowski P."/>
            <person name="Kruszewska J.S."/>
            <person name="Biernat P."/>
            <person name="Pawlowska J."/>
        </authorList>
    </citation>
    <scope>NUCLEOTIDE SEQUENCE [LARGE SCALE GENOMIC DNA]</scope>
    <source>
        <strain evidence="11 12">CBS 142.35</strain>
    </source>
</reference>
<keyword evidence="3" id="KW-0158">Chromosome</keyword>
<keyword evidence="4" id="KW-0132">Cell division</keyword>
<gene>
    <name evidence="11" type="ORF">INT45_011432</name>
</gene>
<dbReference type="PANTHER" id="PTHR15459:SF3">
    <property type="entry name" value="POLYAMINE-MODULATED FACTOR 1"/>
    <property type="match status" value="1"/>
</dbReference>
<evidence type="ECO:0000313" key="12">
    <source>
        <dbReference type="Proteomes" id="UP000646827"/>
    </source>
</evidence>
<keyword evidence="8" id="KW-0131">Cell cycle</keyword>
<keyword evidence="9" id="KW-0137">Centromere</keyword>
<comment type="caution">
    <text evidence="11">The sequence shown here is derived from an EMBL/GenBank/DDBJ whole genome shotgun (WGS) entry which is preliminary data.</text>
</comment>
<keyword evidence="12" id="KW-1185">Reference proteome</keyword>
<evidence type="ECO:0000256" key="5">
    <source>
        <dbReference type="ARBA" id="ARBA00022776"/>
    </source>
</evidence>
<feature type="coiled-coil region" evidence="10">
    <location>
        <begin position="74"/>
        <end position="149"/>
    </location>
</feature>
<dbReference type="EMBL" id="JAEPRB010000024">
    <property type="protein sequence ID" value="KAG2225764.1"/>
    <property type="molecule type" value="Genomic_DNA"/>
</dbReference>
<dbReference type="GO" id="GO:0007059">
    <property type="term" value="P:chromosome segregation"/>
    <property type="evidence" value="ECO:0007669"/>
    <property type="project" value="TreeGrafter"/>
</dbReference>
<keyword evidence="10" id="KW-0175">Coiled coil</keyword>
<accession>A0A8H7S8S6</accession>
<evidence type="ECO:0000256" key="2">
    <source>
        <dbReference type="ARBA" id="ARBA00004629"/>
    </source>
</evidence>
<dbReference type="GO" id="GO:0000444">
    <property type="term" value="C:MIS12/MIND type complex"/>
    <property type="evidence" value="ECO:0007669"/>
    <property type="project" value="InterPro"/>
</dbReference>
<dbReference type="PANTHER" id="PTHR15459">
    <property type="entry name" value="POLYAMINE-MODULATED FACTOR 1"/>
    <property type="match status" value="1"/>
</dbReference>
<evidence type="ECO:0000256" key="8">
    <source>
        <dbReference type="ARBA" id="ARBA00023306"/>
    </source>
</evidence>
<dbReference type="OrthoDB" id="18453at2759"/>
<evidence type="ECO:0000256" key="4">
    <source>
        <dbReference type="ARBA" id="ARBA00022618"/>
    </source>
</evidence>
<proteinExistence type="predicted"/>
<dbReference type="Proteomes" id="UP000646827">
    <property type="component" value="Unassembled WGS sequence"/>
</dbReference>
<keyword evidence="6" id="KW-0995">Kinetochore</keyword>
<evidence type="ECO:0000256" key="3">
    <source>
        <dbReference type="ARBA" id="ARBA00022454"/>
    </source>
</evidence>